<evidence type="ECO:0008006" key="4">
    <source>
        <dbReference type="Google" id="ProtNLM"/>
    </source>
</evidence>
<feature type="signal peptide" evidence="1">
    <location>
        <begin position="1"/>
        <end position="33"/>
    </location>
</feature>
<organism evidence="2 3">
    <name type="scientific">Bifidobacterium pullorum subsp. gallinarum</name>
    <dbReference type="NCBI Taxonomy" id="78344"/>
    <lineage>
        <taxon>Bacteria</taxon>
        <taxon>Bacillati</taxon>
        <taxon>Actinomycetota</taxon>
        <taxon>Actinomycetes</taxon>
        <taxon>Bifidobacteriales</taxon>
        <taxon>Bifidobacteriaceae</taxon>
        <taxon>Bifidobacterium</taxon>
    </lineage>
</organism>
<name>A0A087ANL3_9BIFI</name>
<reference evidence="2 3" key="1">
    <citation type="submission" date="2014-03" db="EMBL/GenBank/DDBJ databases">
        <title>Genomics of Bifidobacteria.</title>
        <authorList>
            <person name="Ventura M."/>
            <person name="Milani C."/>
            <person name="Lugli G.A."/>
        </authorList>
    </citation>
    <scope>NUCLEOTIDE SEQUENCE [LARGE SCALE GENOMIC DNA]</scope>
    <source>
        <strain evidence="2 3">LMG 11586</strain>
    </source>
</reference>
<dbReference type="Proteomes" id="UP000029046">
    <property type="component" value="Unassembled WGS sequence"/>
</dbReference>
<dbReference type="AlphaFoldDB" id="A0A087ANL3"/>
<keyword evidence="3" id="KW-1185">Reference proteome</keyword>
<proteinExistence type="predicted"/>
<protein>
    <recommendedName>
        <fullName evidence="4">Lipoprotein</fullName>
    </recommendedName>
</protein>
<dbReference type="OrthoDB" id="3239836at2"/>
<evidence type="ECO:0000256" key="1">
    <source>
        <dbReference type="SAM" id="SignalP"/>
    </source>
</evidence>
<dbReference type="EMBL" id="JGYX01000005">
    <property type="protein sequence ID" value="KFI60363.1"/>
    <property type="molecule type" value="Genomic_DNA"/>
</dbReference>
<gene>
    <name evidence="2" type="ORF">BIGA_0952</name>
</gene>
<evidence type="ECO:0000313" key="3">
    <source>
        <dbReference type="Proteomes" id="UP000029046"/>
    </source>
</evidence>
<feature type="chain" id="PRO_5039726079" description="Lipoprotein" evidence="1">
    <location>
        <begin position="34"/>
        <end position="300"/>
    </location>
</feature>
<sequence>MQTLRVENHRVFTHIRRWASAAAVLALTLTAGACTMPRIQGRAESEYEPSACEQALYTAMDADETMRSPLPLPMRYDAARRARDSWLDAAVSCPARFGEGVMRAAQSAARADTMAAYFGLTQDDAGWDEAGVTSLDIDRHRSALDDLVDTAAAADAEDTAGFAFEVLAARQVAGATLSQSDRCKAAAQMLASLGQDDARQGVYDPTPLLDHPGRMTDAATGLSAPTTAVVLMDCARSLIAAAHDARADQTSQAEPTPTDEAWRAYAVQAANHALQAFRLGYSMIDEALFDAEATTNRNSG</sequence>
<dbReference type="PROSITE" id="PS51257">
    <property type="entry name" value="PROKAR_LIPOPROTEIN"/>
    <property type="match status" value="1"/>
</dbReference>
<dbReference type="RefSeq" id="WP_051917135.1">
    <property type="nucleotide sequence ID" value="NZ_JGYX01000005.1"/>
</dbReference>
<accession>A0A087ANL3</accession>
<comment type="caution">
    <text evidence="2">The sequence shown here is derived from an EMBL/GenBank/DDBJ whole genome shotgun (WGS) entry which is preliminary data.</text>
</comment>
<dbReference type="eggNOG" id="ENOG5031XYD">
    <property type="taxonomic scope" value="Bacteria"/>
</dbReference>
<keyword evidence="1" id="KW-0732">Signal</keyword>
<evidence type="ECO:0000313" key="2">
    <source>
        <dbReference type="EMBL" id="KFI60363.1"/>
    </source>
</evidence>